<keyword evidence="1" id="KW-0732">Signal</keyword>
<dbReference type="AlphaFoldDB" id="A0A3P6CAQ0"/>
<organism evidence="2">
    <name type="scientific">Brassica oleracea</name>
    <name type="common">Wild cabbage</name>
    <dbReference type="NCBI Taxonomy" id="3712"/>
    <lineage>
        <taxon>Eukaryota</taxon>
        <taxon>Viridiplantae</taxon>
        <taxon>Streptophyta</taxon>
        <taxon>Embryophyta</taxon>
        <taxon>Tracheophyta</taxon>
        <taxon>Spermatophyta</taxon>
        <taxon>Magnoliopsida</taxon>
        <taxon>eudicotyledons</taxon>
        <taxon>Gunneridae</taxon>
        <taxon>Pentapetalae</taxon>
        <taxon>rosids</taxon>
        <taxon>malvids</taxon>
        <taxon>Brassicales</taxon>
        <taxon>Brassicaceae</taxon>
        <taxon>Brassiceae</taxon>
        <taxon>Brassica</taxon>
    </lineage>
</organism>
<name>A0A3P6CAQ0_BRAOL</name>
<protein>
    <submittedName>
        <fullName evidence="2">Uncharacterized protein</fullName>
    </submittedName>
</protein>
<sequence>MRNRKGRGNCKNNSALLMLFVRKLCASTDLQKQQREKIVKIRKEMNGQENVDKGCALITVAIVLKEWHDAFDIPNLAL</sequence>
<proteinExistence type="predicted"/>
<reference evidence="2" key="1">
    <citation type="submission" date="2018-11" db="EMBL/GenBank/DDBJ databases">
        <authorList>
            <consortium name="Genoscope - CEA"/>
            <person name="William W."/>
        </authorList>
    </citation>
    <scope>NUCLEOTIDE SEQUENCE</scope>
</reference>
<evidence type="ECO:0000256" key="1">
    <source>
        <dbReference type="SAM" id="SignalP"/>
    </source>
</evidence>
<gene>
    <name evidence="2" type="ORF">BOLC4T23623H</name>
</gene>
<evidence type="ECO:0000313" key="2">
    <source>
        <dbReference type="EMBL" id="VDD07665.1"/>
    </source>
</evidence>
<dbReference type="EMBL" id="LR031873">
    <property type="protein sequence ID" value="VDD07665.1"/>
    <property type="molecule type" value="Genomic_DNA"/>
</dbReference>
<feature type="chain" id="PRO_5018044439" evidence="1">
    <location>
        <begin position="27"/>
        <end position="78"/>
    </location>
</feature>
<accession>A0A3P6CAQ0</accession>
<feature type="signal peptide" evidence="1">
    <location>
        <begin position="1"/>
        <end position="26"/>
    </location>
</feature>